<feature type="compositionally biased region" description="Polar residues" evidence="1">
    <location>
        <begin position="178"/>
        <end position="191"/>
    </location>
</feature>
<evidence type="ECO:0000313" key="3">
    <source>
        <dbReference type="Proteomes" id="UP001630127"/>
    </source>
</evidence>
<feature type="compositionally biased region" description="Basic and acidic residues" evidence="1">
    <location>
        <begin position="193"/>
        <end position="204"/>
    </location>
</feature>
<dbReference type="AlphaFoldDB" id="A0ABD3B4A4"/>
<dbReference type="Proteomes" id="UP001630127">
    <property type="component" value="Unassembled WGS sequence"/>
</dbReference>
<evidence type="ECO:0000256" key="1">
    <source>
        <dbReference type="SAM" id="MobiDB-lite"/>
    </source>
</evidence>
<dbReference type="EMBL" id="JBJUIK010000001">
    <property type="protein sequence ID" value="KAL3538153.1"/>
    <property type="molecule type" value="Genomic_DNA"/>
</dbReference>
<sequence length="204" mass="22841">MYRKEAILRWKKKCLALGILDKQKAAQVIDERSNPSSNVITVSNTEEAHQHIPQSSRSRKWRKQSACKNRHKAVNADIDWNITCPSCKDDSKMLKSSNSIYCPKLKEADENIADTNTEVQLFTPATKKILEEIAKCSDDPTKSPAASIGLKRNLTFVDTNLVSTIKECEAAPKDCSKTIKSQPLPQNTIAESPSKKNRDKLKLS</sequence>
<keyword evidence="3" id="KW-1185">Reference proteome</keyword>
<protein>
    <submittedName>
        <fullName evidence="2">Uncharacterized protein</fullName>
    </submittedName>
</protein>
<reference evidence="2 3" key="1">
    <citation type="submission" date="2024-11" db="EMBL/GenBank/DDBJ databases">
        <title>A near-complete genome assembly of Cinchona calisaya.</title>
        <authorList>
            <person name="Lian D.C."/>
            <person name="Zhao X.W."/>
            <person name="Wei L."/>
        </authorList>
    </citation>
    <scope>NUCLEOTIDE SEQUENCE [LARGE SCALE GENOMIC DNA]</scope>
    <source>
        <tissue evidence="2">Nenye</tissue>
    </source>
</reference>
<name>A0ABD3B4A4_9GENT</name>
<proteinExistence type="predicted"/>
<organism evidence="2 3">
    <name type="scientific">Cinchona calisaya</name>
    <dbReference type="NCBI Taxonomy" id="153742"/>
    <lineage>
        <taxon>Eukaryota</taxon>
        <taxon>Viridiplantae</taxon>
        <taxon>Streptophyta</taxon>
        <taxon>Embryophyta</taxon>
        <taxon>Tracheophyta</taxon>
        <taxon>Spermatophyta</taxon>
        <taxon>Magnoliopsida</taxon>
        <taxon>eudicotyledons</taxon>
        <taxon>Gunneridae</taxon>
        <taxon>Pentapetalae</taxon>
        <taxon>asterids</taxon>
        <taxon>lamiids</taxon>
        <taxon>Gentianales</taxon>
        <taxon>Rubiaceae</taxon>
        <taxon>Cinchonoideae</taxon>
        <taxon>Cinchoneae</taxon>
        <taxon>Cinchona</taxon>
    </lineage>
</organism>
<accession>A0ABD3B4A4</accession>
<evidence type="ECO:0000313" key="2">
    <source>
        <dbReference type="EMBL" id="KAL3538153.1"/>
    </source>
</evidence>
<feature type="region of interest" description="Disordered" evidence="1">
    <location>
        <begin position="177"/>
        <end position="204"/>
    </location>
</feature>
<comment type="caution">
    <text evidence="2">The sequence shown here is derived from an EMBL/GenBank/DDBJ whole genome shotgun (WGS) entry which is preliminary data.</text>
</comment>
<gene>
    <name evidence="2" type="ORF">ACH5RR_001519</name>
</gene>